<dbReference type="GO" id="GO:0008137">
    <property type="term" value="F:NADH dehydrogenase (ubiquinone) activity"/>
    <property type="evidence" value="ECO:0007669"/>
    <property type="project" value="UniProtKB-EC"/>
</dbReference>
<evidence type="ECO:0000313" key="13">
    <source>
        <dbReference type="EMBL" id="QEJ81963.1"/>
    </source>
</evidence>
<feature type="transmembrane region" description="Helical" evidence="12">
    <location>
        <begin position="102"/>
        <end position="122"/>
    </location>
</feature>
<protein>
    <recommendedName>
        <fullName evidence="4 11">NADH-ubiquinone oxidoreductase chain 1</fullName>
        <ecNumber evidence="11">7.1.1.2</ecNumber>
    </recommendedName>
</protein>
<sequence length="315" mass="36230">MEYLIISINYLIMFILILVSVAFMTLLEQKAVASMQIRVGPNKTGVWGMLQPFADAVKLFFKENMNLHTFNMTIYYVAPSVSLMFSLALWSIYPFMEGGVDFFLGVLFFMCFSSLGVYPIMLMGWSSNCKYSMMGSIRAMAQMISYEVSLMMIILSLIVIKSSFNFKELMNWSFIPLALLIYFPLSLIWLASSLAETNRTPYDFSESGSELVSGFNTEYSGGGFTLIFLAEYSSILLMSFMYCILFFGFKDMNMLVLIITMMIAFIFIWVRSTMPRFRYDKLMNLAWKVFLPVSLLMFLYYLSLINIMSLVVKAL</sequence>
<comment type="function">
    <text evidence="1">Core subunit of the mitochondrial membrane respiratory chain NADH dehydrogenase (Complex I) that is believed to belong to the minimal assembly required for catalysis. Complex I functions in the transfer of electrons from NADH to the respiratory chain. The immediate electron acceptor for the enzyme is believed to be ubiquinone.</text>
</comment>
<name>A0A5C0PXV9_9CRUS</name>
<feature type="transmembrane region" description="Helical" evidence="12">
    <location>
        <begin position="143"/>
        <end position="160"/>
    </location>
</feature>
<dbReference type="AlphaFoldDB" id="A0A5C0PXV9"/>
<organism evidence="13">
    <name type="scientific">Metacrangonyx sp. n. DJ2019</name>
    <dbReference type="NCBI Taxonomy" id="2606684"/>
    <lineage>
        <taxon>Eukaryota</taxon>
        <taxon>Metazoa</taxon>
        <taxon>Ecdysozoa</taxon>
        <taxon>Arthropoda</taxon>
        <taxon>Crustacea</taxon>
        <taxon>Multicrustacea</taxon>
        <taxon>Malacostraca</taxon>
        <taxon>Eumalacostraca</taxon>
        <taxon>Peracarida</taxon>
        <taxon>Amphipoda</taxon>
        <taxon>Senticaudata</taxon>
        <taxon>Hadziida</taxon>
        <taxon>Hadzioidea</taxon>
        <taxon>Metacrangonyctidae</taxon>
        <taxon>Metacrangonyx</taxon>
    </lineage>
</organism>
<keyword evidence="6 10" id="KW-0812">Transmembrane</keyword>
<dbReference type="InterPro" id="IPR001694">
    <property type="entry name" value="NADH_UbQ_OxRdtase_su1/FPO"/>
</dbReference>
<dbReference type="PROSITE" id="PS00667">
    <property type="entry name" value="COMPLEX1_ND1_1"/>
    <property type="match status" value="1"/>
</dbReference>
<reference evidence="13" key="1">
    <citation type="journal article" date="2019" name="Mol. Phylogenet. Evol.">
        <title>The age and diversification of metacrangonyctid subterranean amphipod crustaceans revisited.</title>
        <authorList>
            <person name="Pons J."/>
            <person name="Jurado-Rivera J.A."/>
            <person name="Jaume D."/>
            <person name="Vonk R."/>
            <person name="Bauza-Ribot M.M."/>
            <person name="Juan C."/>
        </authorList>
    </citation>
    <scope>NUCLEOTIDE SEQUENCE</scope>
</reference>
<evidence type="ECO:0000256" key="4">
    <source>
        <dbReference type="ARBA" id="ARBA00021009"/>
    </source>
</evidence>
<dbReference type="GO" id="GO:0003954">
    <property type="term" value="F:NADH dehydrogenase activity"/>
    <property type="evidence" value="ECO:0007669"/>
    <property type="project" value="TreeGrafter"/>
</dbReference>
<evidence type="ECO:0000256" key="1">
    <source>
        <dbReference type="ARBA" id="ARBA00003257"/>
    </source>
</evidence>
<dbReference type="EMBL" id="MN124287">
    <property type="protein sequence ID" value="QEJ81963.1"/>
    <property type="molecule type" value="Genomic_DNA"/>
</dbReference>
<feature type="transmembrane region" description="Helical" evidence="12">
    <location>
        <begin position="74"/>
        <end position="96"/>
    </location>
</feature>
<evidence type="ECO:0000256" key="3">
    <source>
        <dbReference type="ARBA" id="ARBA00010535"/>
    </source>
</evidence>
<keyword evidence="7 12" id="KW-1133">Transmembrane helix</keyword>
<dbReference type="PANTHER" id="PTHR11432">
    <property type="entry name" value="NADH DEHYDROGENASE SUBUNIT 1"/>
    <property type="match status" value="1"/>
</dbReference>
<dbReference type="EC" id="7.1.1.2" evidence="11"/>
<feature type="transmembrane region" description="Helical" evidence="12">
    <location>
        <begin position="290"/>
        <end position="312"/>
    </location>
</feature>
<evidence type="ECO:0000256" key="2">
    <source>
        <dbReference type="ARBA" id="ARBA00004225"/>
    </source>
</evidence>
<comment type="subcellular location">
    <subcellularLocation>
        <location evidence="10">Mitochondrion inner membrane</location>
        <topology evidence="10">Multi-pass membrane protein</topology>
    </subcellularLocation>
    <subcellularLocation>
        <location evidence="2">Mitochondrion membrane</location>
        <topology evidence="2">Multi-pass membrane protein</topology>
    </subcellularLocation>
</comment>
<geneLocation type="mitochondrion" evidence="13"/>
<evidence type="ECO:0000256" key="12">
    <source>
        <dbReference type="SAM" id="Phobius"/>
    </source>
</evidence>
<accession>A0A5C0PXV9</accession>
<feature type="transmembrane region" description="Helical" evidence="12">
    <location>
        <begin position="172"/>
        <end position="191"/>
    </location>
</feature>
<keyword evidence="11 13" id="KW-0496">Mitochondrion</keyword>
<dbReference type="GO" id="GO:0009060">
    <property type="term" value="P:aerobic respiration"/>
    <property type="evidence" value="ECO:0007669"/>
    <property type="project" value="TreeGrafter"/>
</dbReference>
<comment type="similarity">
    <text evidence="3 10">Belongs to the complex I subunit 1 family.</text>
</comment>
<evidence type="ECO:0000256" key="5">
    <source>
        <dbReference type="ARBA" id="ARBA00022448"/>
    </source>
</evidence>
<evidence type="ECO:0000256" key="9">
    <source>
        <dbReference type="ARBA" id="ARBA00023136"/>
    </source>
</evidence>
<evidence type="ECO:0000256" key="11">
    <source>
        <dbReference type="RuleBase" id="RU000473"/>
    </source>
</evidence>
<feature type="transmembrane region" description="Helical" evidence="12">
    <location>
        <begin position="226"/>
        <end position="247"/>
    </location>
</feature>
<evidence type="ECO:0000256" key="10">
    <source>
        <dbReference type="RuleBase" id="RU000471"/>
    </source>
</evidence>
<dbReference type="GO" id="GO:0005743">
    <property type="term" value="C:mitochondrial inner membrane"/>
    <property type="evidence" value="ECO:0007669"/>
    <property type="project" value="UniProtKB-SubCell"/>
</dbReference>
<evidence type="ECO:0000256" key="6">
    <source>
        <dbReference type="ARBA" id="ARBA00022692"/>
    </source>
</evidence>
<dbReference type="Pfam" id="PF00146">
    <property type="entry name" value="NADHdh"/>
    <property type="match status" value="1"/>
</dbReference>
<evidence type="ECO:0000256" key="7">
    <source>
        <dbReference type="ARBA" id="ARBA00022989"/>
    </source>
</evidence>
<keyword evidence="10" id="KW-0520">NAD</keyword>
<dbReference type="InterPro" id="IPR018086">
    <property type="entry name" value="NADH_UbQ_OxRdtase_su1_CS"/>
</dbReference>
<keyword evidence="8 11" id="KW-0830">Ubiquinone</keyword>
<proteinExistence type="inferred from homology"/>
<evidence type="ECO:0000256" key="8">
    <source>
        <dbReference type="ARBA" id="ARBA00023075"/>
    </source>
</evidence>
<dbReference type="PANTHER" id="PTHR11432:SF3">
    <property type="entry name" value="NADH-UBIQUINONE OXIDOREDUCTASE CHAIN 1"/>
    <property type="match status" value="1"/>
</dbReference>
<gene>
    <name evidence="13" type="primary">nad1</name>
</gene>
<feature type="transmembrane region" description="Helical" evidence="12">
    <location>
        <begin position="253"/>
        <end position="270"/>
    </location>
</feature>
<dbReference type="HAMAP" id="MF_01350">
    <property type="entry name" value="NDH1_NuoH"/>
    <property type="match status" value="1"/>
</dbReference>
<comment type="catalytic activity">
    <reaction evidence="11">
        <text>a ubiquinone + NADH + 5 H(+)(in) = a ubiquinol + NAD(+) + 4 H(+)(out)</text>
        <dbReference type="Rhea" id="RHEA:29091"/>
        <dbReference type="Rhea" id="RHEA-COMP:9565"/>
        <dbReference type="Rhea" id="RHEA-COMP:9566"/>
        <dbReference type="ChEBI" id="CHEBI:15378"/>
        <dbReference type="ChEBI" id="CHEBI:16389"/>
        <dbReference type="ChEBI" id="CHEBI:17976"/>
        <dbReference type="ChEBI" id="CHEBI:57540"/>
        <dbReference type="ChEBI" id="CHEBI:57945"/>
        <dbReference type="EC" id="7.1.1.2"/>
    </reaction>
</comment>
<feature type="transmembrane region" description="Helical" evidence="12">
    <location>
        <begin position="6"/>
        <end position="27"/>
    </location>
</feature>
<keyword evidence="5" id="KW-0813">Transport</keyword>
<keyword evidence="9 12" id="KW-0472">Membrane</keyword>